<name>A0A176S6S9_9GAMM</name>
<sequence length="412" mass="47989">MSKKHEQEQTHFQALKERLIYVINLVHRYPHIIYSSEQYEENLADLYAPLEEIKKVLGQKGLARVGERLPFIEKFYYEQEPIFDEESLALLKDELKQAFQRLNAEIPTWQGFQDDAMSIINKYKSEPQKSRALFFDLFKLMPILYTARGHLSQGKVDDFLRDASAREVRNRFSDIMKNHFPQLVQSLGFQKLMSYFNQFRKDEHPFQQLFIKATTASYQGQMLKQRVLKLSRVTPEDALVRGAFGSDCSMRSVPYHSLVKGAEVYYIFASKNESPPRHTKPDGYIFLVWVEVEDQSLPYILTLNAPYISGNAGKEVIKMMAYFHKVNAVIVPRKTRLIGLNNHVSGQEGLQFSEKRSVEVRFPPSWDVLDNKQKEFERIYRLYSNNYLGFMNRLADLITIEPAPSETIISQG</sequence>
<comment type="caution">
    <text evidence="1">The sequence shown here is derived from an EMBL/GenBank/DDBJ whole genome shotgun (WGS) entry which is preliminary data.</text>
</comment>
<evidence type="ECO:0000313" key="2">
    <source>
        <dbReference type="Proteomes" id="UP000076962"/>
    </source>
</evidence>
<dbReference type="Proteomes" id="UP000076962">
    <property type="component" value="Unassembled WGS sequence"/>
</dbReference>
<organism evidence="1 2">
    <name type="scientific">Candidatus Thiomargarita nelsonii</name>
    <dbReference type="NCBI Taxonomy" id="1003181"/>
    <lineage>
        <taxon>Bacteria</taxon>
        <taxon>Pseudomonadati</taxon>
        <taxon>Pseudomonadota</taxon>
        <taxon>Gammaproteobacteria</taxon>
        <taxon>Thiotrichales</taxon>
        <taxon>Thiotrichaceae</taxon>
        <taxon>Thiomargarita</taxon>
    </lineage>
</organism>
<reference evidence="1 2" key="1">
    <citation type="submission" date="2016-05" db="EMBL/GenBank/DDBJ databases">
        <title>Single-cell genome of chain-forming Candidatus Thiomargarita nelsonii and comparison to other large sulfur-oxidizing bacteria.</title>
        <authorList>
            <person name="Winkel M."/>
            <person name="Salman V."/>
            <person name="Woyke T."/>
            <person name="Schulz-Vogt H."/>
            <person name="Richter M."/>
            <person name="Flood B."/>
            <person name="Bailey J."/>
            <person name="Amann R."/>
            <person name="Mussmann M."/>
        </authorList>
    </citation>
    <scope>NUCLEOTIDE SEQUENCE [LARGE SCALE GENOMIC DNA]</scope>
    <source>
        <strain evidence="1 2">THI036</strain>
    </source>
</reference>
<accession>A0A176S6S9</accession>
<gene>
    <name evidence="1" type="ORF">THIOM_000605</name>
</gene>
<dbReference type="AlphaFoldDB" id="A0A176S6S9"/>
<dbReference type="EMBL" id="LUTY01000296">
    <property type="protein sequence ID" value="OAD23559.1"/>
    <property type="molecule type" value="Genomic_DNA"/>
</dbReference>
<feature type="non-terminal residue" evidence="1">
    <location>
        <position position="412"/>
    </location>
</feature>
<proteinExistence type="predicted"/>
<evidence type="ECO:0000313" key="1">
    <source>
        <dbReference type="EMBL" id="OAD23559.1"/>
    </source>
</evidence>
<keyword evidence="2" id="KW-1185">Reference proteome</keyword>
<protein>
    <submittedName>
        <fullName evidence="1">Uncharacterized protein</fullName>
    </submittedName>
</protein>